<dbReference type="EMBL" id="FXZK01000006">
    <property type="protein sequence ID" value="SMY08879.1"/>
    <property type="molecule type" value="Genomic_DNA"/>
</dbReference>
<dbReference type="EC" id="3.5.1.25" evidence="9"/>
<evidence type="ECO:0000256" key="1">
    <source>
        <dbReference type="ARBA" id="ARBA00010716"/>
    </source>
</evidence>
<dbReference type="Gene3D" id="3.20.20.140">
    <property type="entry name" value="Metal-dependent hydrolases"/>
    <property type="match status" value="1"/>
</dbReference>
<dbReference type="InterPro" id="IPR006680">
    <property type="entry name" value="Amidohydro-rel"/>
</dbReference>
<dbReference type="PIRSF" id="PIRSF038994">
    <property type="entry name" value="NagA"/>
    <property type="match status" value="1"/>
</dbReference>
<protein>
    <submittedName>
        <fullName evidence="9">N-acetylglucosamine-6-phosphate deacetylase</fullName>
        <ecNumber evidence="9">3.5.1.25</ecNumber>
    </submittedName>
</protein>
<dbReference type="GO" id="GO:0046872">
    <property type="term" value="F:metal ion binding"/>
    <property type="evidence" value="ECO:0007669"/>
    <property type="project" value="UniProtKB-KW"/>
</dbReference>
<dbReference type="Gene3D" id="2.30.40.10">
    <property type="entry name" value="Urease, subunit C, domain 1"/>
    <property type="match status" value="1"/>
</dbReference>
<evidence type="ECO:0000256" key="3">
    <source>
        <dbReference type="ARBA" id="ARBA00022801"/>
    </source>
</evidence>
<reference evidence="9 10" key="1">
    <citation type="submission" date="2017-05" db="EMBL/GenBank/DDBJ databases">
        <authorList>
            <person name="Song R."/>
            <person name="Chenine A.L."/>
            <person name="Ruprecht R.M."/>
        </authorList>
    </citation>
    <scope>NUCLEOTIDE SEQUENCE [LARGE SCALE GENOMIC DNA]</scope>
    <source>
        <strain evidence="9 10">CECT 8899</strain>
    </source>
</reference>
<name>A0A238LGQ7_9RHOB</name>
<proteinExistence type="inferred from homology"/>
<feature type="active site" description="Proton donor/acceptor" evidence="6">
    <location>
        <position position="278"/>
    </location>
</feature>
<evidence type="ECO:0000313" key="9">
    <source>
        <dbReference type="EMBL" id="SMY08879.1"/>
    </source>
</evidence>
<comment type="similarity">
    <text evidence="1 5">Belongs to the metallo-dependent hydrolases superfamily. NagA family.</text>
</comment>
<sequence length="393" mass="41584">MAVNQRWHNVTVITPEGQISRDLMISGERFIGYADPEDVTGTDWLRIDGHGAILYPGIIDLLQHGMSRHLFGDALPGAVDDASQFLLACGTTAFLPSFGCTAAPRMFEVLSELAAQCSGATGARALGVHSEGPCFADPGAHNPENLAPPSAALAESMLEASGGGLAAVTVAPELPGAEAFIHHLKQAGVSIHLGHSFANPQDVPRYVSWGIDAVTHIFNAMPPQPYGGMGIHPYSLPDALLAERDLAIGLICDGIHTDPGFIRLLAQLPPHRIFLETDAMKYAGAEDMEFEFYPGYRVRSVKGNAVHDENGGLCGSSLTPDEAMGNFMSLGGADLVRTSHATSLVPAKVLGREADLGSISPGKLADFVVLDPVDHSILATYVGGIERYRATSR</sequence>
<keyword evidence="3 5" id="KW-0378">Hydrolase</keyword>
<organism evidence="9 10">
    <name type="scientific">Flavimaricola marinus</name>
    <dbReference type="NCBI Taxonomy" id="1819565"/>
    <lineage>
        <taxon>Bacteria</taxon>
        <taxon>Pseudomonadati</taxon>
        <taxon>Pseudomonadota</taxon>
        <taxon>Alphaproteobacteria</taxon>
        <taxon>Rhodobacterales</taxon>
        <taxon>Paracoccaceae</taxon>
        <taxon>Flavimaricola</taxon>
    </lineage>
</organism>
<dbReference type="GO" id="GO:0008448">
    <property type="term" value="F:N-acetylglucosamine-6-phosphate deacetylase activity"/>
    <property type="evidence" value="ECO:0007669"/>
    <property type="project" value="UniProtKB-EC"/>
</dbReference>
<keyword evidence="4 5" id="KW-0119">Carbohydrate metabolism</keyword>
<feature type="domain" description="Amidohydrolase-related" evidence="8">
    <location>
        <begin position="53"/>
        <end position="382"/>
    </location>
</feature>
<feature type="binding site" evidence="7">
    <location>
        <position position="131"/>
    </location>
    <ligand>
        <name>Zn(2+)</name>
        <dbReference type="ChEBI" id="CHEBI:29105"/>
    </ligand>
</feature>
<evidence type="ECO:0000256" key="5">
    <source>
        <dbReference type="PIRNR" id="PIRNR038994"/>
    </source>
</evidence>
<gene>
    <name evidence="9" type="primary">nagA_2</name>
    <name evidence="9" type="ORF">LOM8899_03038</name>
</gene>
<keyword evidence="2 7" id="KW-0479">Metal-binding</keyword>
<dbReference type="RefSeq" id="WP_093993221.1">
    <property type="nucleotide sequence ID" value="NZ_FXZK01000006.1"/>
</dbReference>
<accession>A0A238LGQ7</accession>
<evidence type="ECO:0000313" key="10">
    <source>
        <dbReference type="Proteomes" id="UP000201613"/>
    </source>
</evidence>
<dbReference type="InterPro" id="IPR011059">
    <property type="entry name" value="Metal-dep_hydrolase_composite"/>
</dbReference>
<evidence type="ECO:0000256" key="7">
    <source>
        <dbReference type="PIRSR" id="PIRSR038994-3"/>
    </source>
</evidence>
<dbReference type="AlphaFoldDB" id="A0A238LGQ7"/>
<evidence type="ECO:0000256" key="2">
    <source>
        <dbReference type="ARBA" id="ARBA00022723"/>
    </source>
</evidence>
<keyword evidence="10" id="KW-1185">Reference proteome</keyword>
<dbReference type="SUPFAM" id="SSF51556">
    <property type="entry name" value="Metallo-dependent hydrolases"/>
    <property type="match status" value="1"/>
</dbReference>
<dbReference type="GO" id="GO:0006046">
    <property type="term" value="P:N-acetylglucosamine catabolic process"/>
    <property type="evidence" value="ECO:0007669"/>
    <property type="project" value="TreeGrafter"/>
</dbReference>
<dbReference type="Proteomes" id="UP000201613">
    <property type="component" value="Unassembled WGS sequence"/>
</dbReference>
<dbReference type="InterPro" id="IPR003764">
    <property type="entry name" value="GlcNAc_6-P_deAcase"/>
</dbReference>
<evidence type="ECO:0000256" key="4">
    <source>
        <dbReference type="ARBA" id="ARBA00023277"/>
    </source>
</evidence>
<feature type="binding site" evidence="7">
    <location>
        <position position="216"/>
    </location>
    <ligand>
        <name>Zn(2+)</name>
        <dbReference type="ChEBI" id="CHEBI:29105"/>
    </ligand>
</feature>
<dbReference type="Pfam" id="PF01979">
    <property type="entry name" value="Amidohydro_1"/>
    <property type="match status" value="1"/>
</dbReference>
<dbReference type="PANTHER" id="PTHR11113:SF14">
    <property type="entry name" value="N-ACETYLGLUCOSAMINE-6-PHOSPHATE DEACETYLASE"/>
    <property type="match status" value="1"/>
</dbReference>
<dbReference type="SUPFAM" id="SSF51338">
    <property type="entry name" value="Composite domain of metallo-dependent hydrolases"/>
    <property type="match status" value="1"/>
</dbReference>
<feature type="binding site" evidence="7">
    <location>
        <position position="195"/>
    </location>
    <ligand>
        <name>Zn(2+)</name>
        <dbReference type="ChEBI" id="CHEBI:29105"/>
    </ligand>
</feature>
<comment type="cofactor">
    <cofactor evidence="7">
        <name>a divalent metal cation</name>
        <dbReference type="ChEBI" id="CHEBI:60240"/>
    </cofactor>
    <text evidence="7">Binds 1 divalent metal cation per subunit.</text>
</comment>
<dbReference type="PANTHER" id="PTHR11113">
    <property type="entry name" value="N-ACETYLGLUCOSAMINE-6-PHOSPHATE DEACETYLASE"/>
    <property type="match status" value="1"/>
</dbReference>
<dbReference type="OrthoDB" id="9785413at2"/>
<evidence type="ECO:0000256" key="6">
    <source>
        <dbReference type="PIRSR" id="PIRSR038994-1"/>
    </source>
</evidence>
<evidence type="ECO:0000259" key="8">
    <source>
        <dbReference type="Pfam" id="PF01979"/>
    </source>
</evidence>
<dbReference type="InterPro" id="IPR032466">
    <property type="entry name" value="Metal_Hydrolase"/>
</dbReference>